<dbReference type="EMBL" id="UAUE01000001">
    <property type="protein sequence ID" value="SPY93826.1"/>
    <property type="molecule type" value="Genomic_DNA"/>
</dbReference>
<accession>A0A2X2BKV3</accession>
<organism evidence="1 2">
    <name type="scientific">Proteus mirabilis</name>
    <dbReference type="NCBI Taxonomy" id="584"/>
    <lineage>
        <taxon>Bacteria</taxon>
        <taxon>Pseudomonadati</taxon>
        <taxon>Pseudomonadota</taxon>
        <taxon>Gammaproteobacteria</taxon>
        <taxon>Enterobacterales</taxon>
        <taxon>Morganellaceae</taxon>
        <taxon>Proteus</taxon>
    </lineage>
</organism>
<dbReference type="RefSeq" id="WP_115286920.1">
    <property type="nucleotide sequence ID" value="NZ_CAXOIL010000060.1"/>
</dbReference>
<gene>
    <name evidence="1" type="ORF">NCTC10975_00151</name>
</gene>
<evidence type="ECO:0000313" key="2">
    <source>
        <dbReference type="Proteomes" id="UP000251485"/>
    </source>
</evidence>
<name>A0A2X2BKV3_PROMI</name>
<dbReference type="Proteomes" id="UP000251485">
    <property type="component" value="Unassembled WGS sequence"/>
</dbReference>
<protein>
    <submittedName>
        <fullName evidence="1">Domain of uncharacterized function (DUF1789)</fullName>
    </submittedName>
</protein>
<dbReference type="AlphaFoldDB" id="A0A2X2BKV3"/>
<reference evidence="1 2" key="1">
    <citation type="submission" date="2018-06" db="EMBL/GenBank/DDBJ databases">
        <authorList>
            <consortium name="Pathogen Informatics"/>
            <person name="Doyle S."/>
        </authorList>
    </citation>
    <scope>NUCLEOTIDE SEQUENCE [LARGE SCALE GENOMIC DNA]</scope>
    <source>
        <strain evidence="1 2">NCTC10975</strain>
    </source>
</reference>
<evidence type="ECO:0000313" key="1">
    <source>
        <dbReference type="EMBL" id="SPY93826.1"/>
    </source>
</evidence>
<proteinExistence type="predicted"/>
<dbReference type="Pfam" id="PF08748">
    <property type="entry name" value="Phage_TAC_4"/>
    <property type="match status" value="1"/>
</dbReference>
<sequence length="113" mass="13001">MTGKFIQQFERKNAIVNINTSDGIKSLAVVFRLPKDPNTQSYLRMIQAIPEMSPTEILLEVIEAWEFDESLNSANMTKLIDNCPQAAFAIMEAFGRLIHSREIQQIWGQKWLM</sequence>
<dbReference type="InterPro" id="IPR014859">
    <property type="entry name" value="Phage_TAC_4"/>
</dbReference>